<accession>A0A1H6DN98</accession>
<sequence>MSTGAPRFLDGVRVVELGGIGPVPHAGMLLASLGADVVRVERSGAEPDARAWDATRRGRTVISADLKSPEDVRRVRDLAAAADVLVEGFRPGVAERMGLGPAELRALNPGLVYARMTGWGQHGPWADRAGHDINYIGLTGALHAIGDDRPSPPLNLVGDFGGGSAYLVLGVVSALLRRGRTGEGCEIDAAIVDGTSSLMQLIWSLRADGRWQDRRAANLLDGGTPFYRTYRCADGGWMAVGALEPAFYRAMLEGLGLTGPDVPDRADPAQWPALEALLASTFASRPRHHWESVFEGTDACVTPVLTMAEASTHPHMAARSVLRNTPDGVLAAAAPREAGAETSYLTASTHLSADDALRRWCEPARPAAPRDPRSPGS</sequence>
<dbReference type="Gene3D" id="3.30.1540.10">
    <property type="entry name" value="formyl-coa transferase, domain 3"/>
    <property type="match status" value="1"/>
</dbReference>
<dbReference type="InterPro" id="IPR003673">
    <property type="entry name" value="CoA-Trfase_fam_III"/>
</dbReference>
<dbReference type="InterPro" id="IPR023606">
    <property type="entry name" value="CoA-Trfase_III_dom_1_sf"/>
</dbReference>
<reference evidence="2" key="1">
    <citation type="submission" date="2016-10" db="EMBL/GenBank/DDBJ databases">
        <authorList>
            <person name="Varghese N."/>
            <person name="Submissions S."/>
        </authorList>
    </citation>
    <scope>NUCLEOTIDE SEQUENCE [LARGE SCALE GENOMIC DNA]</scope>
    <source>
        <strain evidence="2">DSM 43163</strain>
    </source>
</reference>
<organism evidence="1 2">
    <name type="scientific">Thermomonospora echinospora</name>
    <dbReference type="NCBI Taxonomy" id="1992"/>
    <lineage>
        <taxon>Bacteria</taxon>
        <taxon>Bacillati</taxon>
        <taxon>Actinomycetota</taxon>
        <taxon>Actinomycetes</taxon>
        <taxon>Streptosporangiales</taxon>
        <taxon>Thermomonosporaceae</taxon>
        <taxon>Thermomonospora</taxon>
    </lineage>
</organism>
<dbReference type="RefSeq" id="WP_103942735.1">
    <property type="nucleotide sequence ID" value="NZ_FNVO01000019.1"/>
</dbReference>
<dbReference type="OrthoDB" id="4251672at2"/>
<evidence type="ECO:0000313" key="1">
    <source>
        <dbReference type="EMBL" id="SEG86176.1"/>
    </source>
</evidence>
<dbReference type="GO" id="GO:0003824">
    <property type="term" value="F:catalytic activity"/>
    <property type="evidence" value="ECO:0007669"/>
    <property type="project" value="InterPro"/>
</dbReference>
<dbReference type="EMBL" id="FNVO01000019">
    <property type="protein sequence ID" value="SEG86176.1"/>
    <property type="molecule type" value="Genomic_DNA"/>
</dbReference>
<dbReference type="PANTHER" id="PTHR48228">
    <property type="entry name" value="SUCCINYL-COA--D-CITRAMALATE COA-TRANSFERASE"/>
    <property type="match status" value="1"/>
</dbReference>
<dbReference type="PANTHER" id="PTHR48228:SF5">
    <property type="entry name" value="ALPHA-METHYLACYL-COA RACEMASE"/>
    <property type="match status" value="1"/>
</dbReference>
<gene>
    <name evidence="1" type="ORF">SAMN04489712_1197</name>
</gene>
<dbReference type="Pfam" id="PF02515">
    <property type="entry name" value="CoA_transf_3"/>
    <property type="match status" value="1"/>
</dbReference>
<dbReference type="Proteomes" id="UP000236723">
    <property type="component" value="Unassembled WGS sequence"/>
</dbReference>
<evidence type="ECO:0000313" key="2">
    <source>
        <dbReference type="Proteomes" id="UP000236723"/>
    </source>
</evidence>
<name>A0A1H6DN98_9ACTN</name>
<keyword evidence="2" id="KW-1185">Reference proteome</keyword>
<protein>
    <submittedName>
        <fullName evidence="1">Alpha-methylacyl-CoA racemase</fullName>
    </submittedName>
</protein>
<dbReference type="InterPro" id="IPR044855">
    <property type="entry name" value="CoA-Trfase_III_dom3_sf"/>
</dbReference>
<dbReference type="Gene3D" id="3.40.50.10540">
    <property type="entry name" value="Crotonobetainyl-coa:carnitine coa-transferase, domain 1"/>
    <property type="match status" value="1"/>
</dbReference>
<dbReference type="AlphaFoldDB" id="A0A1H6DN98"/>
<proteinExistence type="predicted"/>
<dbReference type="InterPro" id="IPR050509">
    <property type="entry name" value="CoA-transferase_III"/>
</dbReference>
<dbReference type="SUPFAM" id="SSF89796">
    <property type="entry name" value="CoA-transferase family III (CaiB/BaiF)"/>
    <property type="match status" value="1"/>
</dbReference>